<gene>
    <name evidence="2" type="ORF">GCM10011585_33080</name>
</gene>
<feature type="region of interest" description="Disordered" evidence="1">
    <location>
        <begin position="1"/>
        <end position="22"/>
    </location>
</feature>
<accession>A0A917HQI4</accession>
<evidence type="ECO:0000256" key="1">
    <source>
        <dbReference type="SAM" id="MobiDB-lite"/>
    </source>
</evidence>
<dbReference type="AlphaFoldDB" id="A0A917HQI4"/>
<organism evidence="2 3">
    <name type="scientific">Edaphobacter dinghuensis</name>
    <dbReference type="NCBI Taxonomy" id="1560005"/>
    <lineage>
        <taxon>Bacteria</taxon>
        <taxon>Pseudomonadati</taxon>
        <taxon>Acidobacteriota</taxon>
        <taxon>Terriglobia</taxon>
        <taxon>Terriglobales</taxon>
        <taxon>Acidobacteriaceae</taxon>
        <taxon>Edaphobacter</taxon>
    </lineage>
</organism>
<keyword evidence="3" id="KW-1185">Reference proteome</keyword>
<dbReference type="EMBL" id="BMGT01000004">
    <property type="protein sequence ID" value="GGG86521.1"/>
    <property type="molecule type" value="Genomic_DNA"/>
</dbReference>
<sequence length="61" mass="6711">MRKADTLALEKGTEMPVSIEDPDDLARDTSLAVTFHTVRKSMGASLRLESIFVSTHFSSGR</sequence>
<name>A0A917HQI4_9BACT</name>
<reference evidence="2" key="1">
    <citation type="journal article" date="2014" name="Int. J. Syst. Evol. Microbiol.">
        <title>Complete genome sequence of Corynebacterium casei LMG S-19264T (=DSM 44701T), isolated from a smear-ripened cheese.</title>
        <authorList>
            <consortium name="US DOE Joint Genome Institute (JGI-PGF)"/>
            <person name="Walter F."/>
            <person name="Albersmeier A."/>
            <person name="Kalinowski J."/>
            <person name="Ruckert C."/>
        </authorList>
    </citation>
    <scope>NUCLEOTIDE SEQUENCE</scope>
    <source>
        <strain evidence="2">CGMCC 1.12997</strain>
    </source>
</reference>
<evidence type="ECO:0000313" key="3">
    <source>
        <dbReference type="Proteomes" id="UP000647241"/>
    </source>
</evidence>
<protein>
    <submittedName>
        <fullName evidence="2">Uncharacterized protein</fullName>
    </submittedName>
</protein>
<evidence type="ECO:0000313" key="2">
    <source>
        <dbReference type="EMBL" id="GGG86521.1"/>
    </source>
</evidence>
<proteinExistence type="predicted"/>
<reference evidence="2" key="2">
    <citation type="submission" date="2020-09" db="EMBL/GenBank/DDBJ databases">
        <authorList>
            <person name="Sun Q."/>
            <person name="Zhou Y."/>
        </authorList>
    </citation>
    <scope>NUCLEOTIDE SEQUENCE</scope>
    <source>
        <strain evidence="2">CGMCC 1.12997</strain>
    </source>
</reference>
<dbReference type="Proteomes" id="UP000647241">
    <property type="component" value="Unassembled WGS sequence"/>
</dbReference>
<comment type="caution">
    <text evidence="2">The sequence shown here is derived from an EMBL/GenBank/DDBJ whole genome shotgun (WGS) entry which is preliminary data.</text>
</comment>